<name>A0A834EYI0_9CHIR</name>
<gene>
    <name evidence="1" type="ORF">HJG60_008067</name>
</gene>
<dbReference type="Proteomes" id="UP000664940">
    <property type="component" value="Unassembled WGS sequence"/>
</dbReference>
<dbReference type="AlphaFoldDB" id="A0A834EYI0"/>
<dbReference type="EMBL" id="JABVXQ010000001">
    <property type="protein sequence ID" value="KAF6131197.1"/>
    <property type="molecule type" value="Genomic_DNA"/>
</dbReference>
<comment type="caution">
    <text evidence="1">The sequence shown here is derived from an EMBL/GenBank/DDBJ whole genome shotgun (WGS) entry which is preliminary data.</text>
</comment>
<reference evidence="1 2" key="1">
    <citation type="journal article" date="2020" name="Nature">
        <title>Six reference-quality genomes reveal evolution of bat adaptations.</title>
        <authorList>
            <person name="Jebb D."/>
            <person name="Huang Z."/>
            <person name="Pippel M."/>
            <person name="Hughes G.M."/>
            <person name="Lavrichenko K."/>
            <person name="Devanna P."/>
            <person name="Winkler S."/>
            <person name="Jermiin L.S."/>
            <person name="Skirmuntt E.C."/>
            <person name="Katzourakis A."/>
            <person name="Burkitt-Gray L."/>
            <person name="Ray D.A."/>
            <person name="Sullivan K.A.M."/>
            <person name="Roscito J.G."/>
            <person name="Kirilenko B.M."/>
            <person name="Davalos L.M."/>
            <person name="Corthals A.P."/>
            <person name="Power M.L."/>
            <person name="Jones G."/>
            <person name="Ransome R.D."/>
            <person name="Dechmann D.K.N."/>
            <person name="Locatelli A.G."/>
            <person name="Puechmaille S.J."/>
            <person name="Fedrigo O."/>
            <person name="Jarvis E.D."/>
            <person name="Hiller M."/>
            <person name="Vernes S.C."/>
            <person name="Myers E.W."/>
            <person name="Teeling E.C."/>
        </authorList>
    </citation>
    <scope>NUCLEOTIDE SEQUENCE [LARGE SCALE GENOMIC DNA]</scope>
    <source>
        <strain evidence="1">Bat1K_MPI-CBG_1</strain>
    </source>
</reference>
<evidence type="ECO:0000313" key="1">
    <source>
        <dbReference type="EMBL" id="KAF6131197.1"/>
    </source>
</evidence>
<accession>A0A834EYI0</accession>
<sequence length="163" mass="17302">MSTPMGDSVQHPGALEPQYHIRPLSSQGHSEGTDQAVRGLLTATPGVPGLGLSPPPKLISAHHCSGGLGAWQGCFLPAPCLPAGLSQGRSRSLAQGARWAHWGCPEDLVAPGWGHGLGYGTAALFPNRHFERDTKEAEPAWAARKAEATRGRATYQRTDSEYM</sequence>
<evidence type="ECO:0000313" key="2">
    <source>
        <dbReference type="Proteomes" id="UP000664940"/>
    </source>
</evidence>
<protein>
    <submittedName>
        <fullName evidence="1">Uncharacterized protein</fullName>
    </submittedName>
</protein>
<organism evidence="1 2">
    <name type="scientific">Phyllostomus discolor</name>
    <name type="common">pale spear-nosed bat</name>
    <dbReference type="NCBI Taxonomy" id="89673"/>
    <lineage>
        <taxon>Eukaryota</taxon>
        <taxon>Metazoa</taxon>
        <taxon>Chordata</taxon>
        <taxon>Craniata</taxon>
        <taxon>Vertebrata</taxon>
        <taxon>Euteleostomi</taxon>
        <taxon>Mammalia</taxon>
        <taxon>Eutheria</taxon>
        <taxon>Laurasiatheria</taxon>
        <taxon>Chiroptera</taxon>
        <taxon>Yangochiroptera</taxon>
        <taxon>Phyllostomidae</taxon>
        <taxon>Phyllostominae</taxon>
        <taxon>Phyllostomus</taxon>
    </lineage>
</organism>
<proteinExistence type="predicted"/>